<evidence type="ECO:0000259" key="3">
    <source>
        <dbReference type="Pfam" id="PF00135"/>
    </source>
</evidence>
<accession>D4DHU2</accession>
<dbReference type="GeneID" id="9577197"/>
<evidence type="ECO:0000256" key="2">
    <source>
        <dbReference type="ARBA" id="ARBA00022801"/>
    </source>
</evidence>
<dbReference type="PANTHER" id="PTHR43918">
    <property type="entry name" value="ACETYLCHOLINESTERASE"/>
    <property type="match status" value="1"/>
</dbReference>
<dbReference type="SUPFAM" id="SSF53474">
    <property type="entry name" value="alpha/beta-Hydrolases"/>
    <property type="match status" value="1"/>
</dbReference>
<feature type="domain" description="Carboxylesterase type B" evidence="3">
    <location>
        <begin position="54"/>
        <end position="158"/>
    </location>
</feature>
<comment type="similarity">
    <text evidence="1">Belongs to the type-B carboxylesterase/lipase family.</text>
</comment>
<dbReference type="InterPro" id="IPR029058">
    <property type="entry name" value="AB_hydrolase_fold"/>
</dbReference>
<dbReference type="Proteomes" id="UP000008383">
    <property type="component" value="Unassembled WGS sequence"/>
</dbReference>
<dbReference type="Gene3D" id="3.40.50.1820">
    <property type="entry name" value="alpha/beta hydrolase"/>
    <property type="match status" value="2"/>
</dbReference>
<evidence type="ECO:0000256" key="1">
    <source>
        <dbReference type="ARBA" id="ARBA00005964"/>
    </source>
</evidence>
<evidence type="ECO:0000313" key="4">
    <source>
        <dbReference type="EMBL" id="EFE38555.1"/>
    </source>
</evidence>
<dbReference type="OrthoDB" id="408631at2759"/>
<protein>
    <recommendedName>
        <fullName evidence="3">Carboxylesterase type B domain-containing protein</fullName>
    </recommendedName>
</protein>
<dbReference type="InterPro" id="IPR050654">
    <property type="entry name" value="AChE-related_enzymes"/>
</dbReference>
<keyword evidence="5" id="KW-1185">Reference proteome</keyword>
<dbReference type="HOGENOM" id="CLU_006586_15_2_1"/>
<dbReference type="InterPro" id="IPR002018">
    <property type="entry name" value="CarbesteraseB"/>
</dbReference>
<sequence>MPQSEDCLKLNIWAQDTSQKKKPVLLWIHGGRRSIFIPSLIDINRVNGSCNVLGFSLGSTNNPFYQGQYIGDKEGIIVVSMNYPGAPGSPWKIALLDQRMAIKWIRDNIAAFGSDPCRITLACHPAGGVTVDYYTYNYIEDPIVYAVVPMPGSAISFLPNTPEQSEKYYNLQLPPVFRPTIDEKLVFSNYEERAAKRMFAMIVSLTHALNITTISEKAWHLFNLAGFTCSNAREASYRSAMCVPTQLYIYISEWPNSILFPESGSYHGSDVAQLFGTSEDISNGTANTETEVKSSAYMMHAFMGFAADPRKGLSRFGWPIYRINGRGVQMNSIH</sequence>
<dbReference type="Pfam" id="PF00135">
    <property type="entry name" value="COesterase"/>
    <property type="match status" value="2"/>
</dbReference>
<comment type="caution">
    <text evidence="4">The sequence shown here is derived from an EMBL/GenBank/DDBJ whole genome shotgun (WGS) entry which is preliminary data.</text>
</comment>
<proteinExistence type="inferred from homology"/>
<gene>
    <name evidence="4" type="ORF">TRV_06749</name>
</gene>
<reference evidence="5" key="1">
    <citation type="journal article" date="2011" name="Genome Biol.">
        <title>Comparative and functional genomics provide insights into the pathogenicity of dermatophytic fungi.</title>
        <authorList>
            <person name="Burmester A."/>
            <person name="Shelest E."/>
            <person name="Gloeckner G."/>
            <person name="Heddergott C."/>
            <person name="Schindler S."/>
            <person name="Staib P."/>
            <person name="Heidel A."/>
            <person name="Felder M."/>
            <person name="Petzold A."/>
            <person name="Szafranski K."/>
            <person name="Feuermann M."/>
            <person name="Pedruzzi I."/>
            <person name="Priebe S."/>
            <person name="Groth M."/>
            <person name="Winkler R."/>
            <person name="Li W."/>
            <person name="Kniemeyer O."/>
            <person name="Schroeckh V."/>
            <person name="Hertweck C."/>
            <person name="Hube B."/>
            <person name="White T.C."/>
            <person name="Platzer M."/>
            <person name="Guthke R."/>
            <person name="Heitman J."/>
            <person name="Woestemeyer J."/>
            <person name="Zipfel P.F."/>
            <person name="Monod M."/>
            <person name="Brakhage A.A."/>
        </authorList>
    </citation>
    <scope>NUCLEOTIDE SEQUENCE [LARGE SCALE GENOMIC DNA]</scope>
    <source>
        <strain evidence="5">HKI 0517</strain>
    </source>
</reference>
<name>D4DHU2_TRIVH</name>
<dbReference type="KEGG" id="tve:TRV_06749"/>
<dbReference type="EMBL" id="ACYE01000388">
    <property type="protein sequence ID" value="EFE38555.1"/>
    <property type="molecule type" value="Genomic_DNA"/>
</dbReference>
<evidence type="ECO:0000313" key="5">
    <source>
        <dbReference type="Proteomes" id="UP000008383"/>
    </source>
</evidence>
<dbReference type="GO" id="GO:0052689">
    <property type="term" value="F:carboxylic ester hydrolase activity"/>
    <property type="evidence" value="ECO:0007669"/>
    <property type="project" value="TreeGrafter"/>
</dbReference>
<dbReference type="AlphaFoldDB" id="D4DHU2"/>
<feature type="domain" description="Carboxylesterase type B" evidence="3">
    <location>
        <begin position="3"/>
        <end position="40"/>
    </location>
</feature>
<dbReference type="RefSeq" id="XP_003019200.1">
    <property type="nucleotide sequence ID" value="XM_003019154.1"/>
</dbReference>
<organism evidence="4 5">
    <name type="scientific">Trichophyton verrucosum (strain HKI 0517)</name>
    <dbReference type="NCBI Taxonomy" id="663202"/>
    <lineage>
        <taxon>Eukaryota</taxon>
        <taxon>Fungi</taxon>
        <taxon>Dikarya</taxon>
        <taxon>Ascomycota</taxon>
        <taxon>Pezizomycotina</taxon>
        <taxon>Eurotiomycetes</taxon>
        <taxon>Eurotiomycetidae</taxon>
        <taxon>Onygenales</taxon>
        <taxon>Arthrodermataceae</taxon>
        <taxon>Trichophyton</taxon>
    </lineage>
</organism>
<dbReference type="PANTHER" id="PTHR43918:SF4">
    <property type="entry name" value="CARBOXYLIC ESTER HYDROLASE"/>
    <property type="match status" value="1"/>
</dbReference>
<keyword evidence="2" id="KW-0378">Hydrolase</keyword>